<name>A0A1V6QRH1_9EURO</name>
<dbReference type="EMBL" id="MDYO01000048">
    <property type="protein sequence ID" value="OQD91818.1"/>
    <property type="molecule type" value="Genomic_DNA"/>
</dbReference>
<proteinExistence type="predicted"/>
<dbReference type="Proteomes" id="UP000191612">
    <property type="component" value="Unassembled WGS sequence"/>
</dbReference>
<dbReference type="AlphaFoldDB" id="A0A1V6QRH1"/>
<gene>
    <name evidence="1" type="ORF">PENSOL_c048G03258</name>
</gene>
<comment type="caution">
    <text evidence="1">The sequence shown here is derived from an EMBL/GenBank/DDBJ whole genome shotgun (WGS) entry which is preliminary data.</text>
</comment>
<sequence length="190" mass="21702">MCALTFVIVGLIVFNVKRRERHRISVKQAIEIATDPNLAAQVDAFWQSTTNTTKPRPNLLFAQAQWAERFDARQHYLVFSCRPQGQPLRKITCTANWIHAGPMLQVQFMTTRKQYFLRQSQDQCFVYATGAAANLSDKNDLGCWATFTHCLFMRKAQLVLDFFMFLSRSSFPQLNKDGASVSPASLEETL</sequence>
<evidence type="ECO:0000313" key="2">
    <source>
        <dbReference type="Proteomes" id="UP000191612"/>
    </source>
</evidence>
<evidence type="ECO:0000313" key="1">
    <source>
        <dbReference type="EMBL" id="OQD91818.1"/>
    </source>
</evidence>
<keyword evidence="2" id="KW-1185">Reference proteome</keyword>
<accession>A0A1V6QRH1</accession>
<protein>
    <submittedName>
        <fullName evidence="1">Uncharacterized protein</fullName>
    </submittedName>
</protein>
<organism evidence="1 2">
    <name type="scientific">Penicillium solitum</name>
    <dbReference type="NCBI Taxonomy" id="60172"/>
    <lineage>
        <taxon>Eukaryota</taxon>
        <taxon>Fungi</taxon>
        <taxon>Dikarya</taxon>
        <taxon>Ascomycota</taxon>
        <taxon>Pezizomycotina</taxon>
        <taxon>Eurotiomycetes</taxon>
        <taxon>Eurotiomycetidae</taxon>
        <taxon>Eurotiales</taxon>
        <taxon>Aspergillaceae</taxon>
        <taxon>Penicillium</taxon>
    </lineage>
</organism>
<reference evidence="2" key="1">
    <citation type="journal article" date="2017" name="Nat. Microbiol.">
        <title>Global analysis of biosynthetic gene clusters reveals vast potential of secondary metabolite production in Penicillium species.</title>
        <authorList>
            <person name="Nielsen J.C."/>
            <person name="Grijseels S."/>
            <person name="Prigent S."/>
            <person name="Ji B."/>
            <person name="Dainat J."/>
            <person name="Nielsen K.F."/>
            <person name="Frisvad J.C."/>
            <person name="Workman M."/>
            <person name="Nielsen J."/>
        </authorList>
    </citation>
    <scope>NUCLEOTIDE SEQUENCE [LARGE SCALE GENOMIC DNA]</scope>
    <source>
        <strain evidence="2">IBT 29525</strain>
    </source>
</reference>